<evidence type="ECO:0000256" key="6">
    <source>
        <dbReference type="ARBA" id="ARBA00023125"/>
    </source>
</evidence>
<dbReference type="InterPro" id="IPR027417">
    <property type="entry name" value="P-loop_NTPase"/>
</dbReference>
<dbReference type="RefSeq" id="WP_110936393.1">
    <property type="nucleotide sequence ID" value="NZ_KZ614146.1"/>
</dbReference>
<protein>
    <recommendedName>
        <fullName evidence="7">Chromosome partition protein Smc</fullName>
    </recommendedName>
</protein>
<dbReference type="GO" id="GO:0003677">
    <property type="term" value="F:DNA binding"/>
    <property type="evidence" value="ECO:0007669"/>
    <property type="project" value="UniProtKB-UniRule"/>
</dbReference>
<dbReference type="Gene3D" id="1.20.1060.20">
    <property type="match status" value="1"/>
</dbReference>
<feature type="coiled-coil region" evidence="7">
    <location>
        <begin position="673"/>
        <end position="721"/>
    </location>
</feature>
<comment type="function">
    <text evidence="7">Required for chromosome condensation and partitioning.</text>
</comment>
<comment type="subunit">
    <text evidence="7">Homodimer.</text>
</comment>
<dbReference type="FunFam" id="3.40.50.300:FF:000984">
    <property type="entry name" value="Chromosome partition protein Smc"/>
    <property type="match status" value="1"/>
</dbReference>
<feature type="coiled-coil region" evidence="7">
    <location>
        <begin position="995"/>
        <end position="1032"/>
    </location>
</feature>
<dbReference type="InterPro" id="IPR010935">
    <property type="entry name" value="SMC_hinge"/>
</dbReference>
<dbReference type="PIRSF" id="PIRSF005719">
    <property type="entry name" value="SMC"/>
    <property type="match status" value="1"/>
</dbReference>
<dbReference type="GO" id="GO:0007059">
    <property type="term" value="P:chromosome segregation"/>
    <property type="evidence" value="ECO:0007669"/>
    <property type="project" value="UniProtKB-UniRule"/>
</dbReference>
<proteinExistence type="inferred from homology"/>
<dbReference type="InterPro" id="IPR024704">
    <property type="entry name" value="SMC"/>
</dbReference>
<dbReference type="FunFam" id="3.40.50.300:FF:000901">
    <property type="entry name" value="Chromosome partition protein Smc"/>
    <property type="match status" value="1"/>
</dbReference>
<dbReference type="SUPFAM" id="SSF75553">
    <property type="entry name" value="Smc hinge domain"/>
    <property type="match status" value="1"/>
</dbReference>
<evidence type="ECO:0000256" key="3">
    <source>
        <dbReference type="ARBA" id="ARBA00022741"/>
    </source>
</evidence>
<dbReference type="InterPro" id="IPR003395">
    <property type="entry name" value="RecF/RecN/SMC_N"/>
</dbReference>
<feature type="coiled-coil region" evidence="7">
    <location>
        <begin position="255"/>
        <end position="440"/>
    </location>
</feature>
<dbReference type="GO" id="GO:0005694">
    <property type="term" value="C:chromosome"/>
    <property type="evidence" value="ECO:0007669"/>
    <property type="project" value="InterPro"/>
</dbReference>
<keyword evidence="10" id="KW-1185">Reference proteome</keyword>
<sequence length="1189" mass="136863">MFLKRLELVGFKSFAERLSIDFVKGVTAVVGPNGSGKSNISDAIRWVLGEQSAKNLRGAKMEDVIFSGSDSRAALNMAEITLVLDNEDQHLSIDYSEVSITRRVFRSGDSEYLINRQSCRLKDIVDLFMDSGLGKEAFSIIGQGRVEEILSSKPEERRMIFEEAAGVLKYKNRKQKSEKKLFDTQDNLNRVKDILHELEAQVEPLKEQASIAKEYLEKKEELKNNEVGVLVKEIEILHEEWSDGKKELDDLRGREGTLQVAVQNLEAKLERYRSNMQTLDDSIEDLQSILLTASEDLEKQEGQREVWKERRKNFAQNKDQFSLEISNLKDKKQEISLQLKKQELLVQEHKEKVTITSKAVKELESKLEELEEGSEEKLESLKADYIEWLNEKASYKNEQSFLKEQTVKSEDKRLRLERDNEGLVERRQNIQQEKEKATSSWTEAKENVDKLLMDYQNVKREEESKDGEYEKKEKLLYDALRHLQQLTSRKEVIEEMQNDYAGFFHGVKEILKERDRTFPGIHGAVAEIIEVETSRQTAIEIALGASQQHIVVVDENTGRKAIQFLKERKLGRATFLPIDVVKPRSVPSHDHNRIKSLQGFIGIGSDLVNFDVKFTSVIQHILGNVVIAKDMKGAQEIARTLNYRFRIVTLDGDVVNPGGGMTGGSVKQNQSQILGRQQELERVQEKVQKLDSQTAELQKQVSLLKEERMNIQDKKRSLTEEGEQARTTEQDKRALLKELELSEGNLNERLKVYDLEYNDYKDEMTEKTNRITDLSEMIEKAELKIEVLNEQIEKIGKQQKKDQSNKQELSSKLTEQKIQFATEQEQLSNFQAEFNRFSQELQEVSQLILTKDQDFMQLEQELSNQAVNASDLDQVIDHRKEEKDKTIGLITTRRKDRLALQQNHDDKERESKELNRQLKFVSQTLHEKEVKVNRLDVELDTRLTKLQEEYEVSYDGAKEKFPLQIPLEEAKTKVKLIKMAMEELGSVNVGAIEEYDRVKERYEFLAEQKADLEEAKATLHQVISEMDEEMTRLFKETFDQIQSHFQEVFRELFGGGRASLELTDPEDLLHTGVEIVAQPPGKKLQNLALLSGGERALTAIALLFSILKVRPVPFCVLDEVEAALDDANVVRFAHYLKDFSEQTQFIVVTHRKGTMEEADVLYGVTMQESGVSNMVSVKLEETKELMTTK</sequence>
<evidence type="ECO:0000256" key="2">
    <source>
        <dbReference type="ARBA" id="ARBA00022490"/>
    </source>
</evidence>
<dbReference type="NCBIfam" id="TIGR02168">
    <property type="entry name" value="SMC_prok_B"/>
    <property type="match status" value="1"/>
</dbReference>
<dbReference type="Pfam" id="PF02463">
    <property type="entry name" value="SMC_N"/>
    <property type="match status" value="2"/>
</dbReference>
<dbReference type="GO" id="GO:0006260">
    <property type="term" value="P:DNA replication"/>
    <property type="evidence" value="ECO:0007669"/>
    <property type="project" value="UniProtKB-UniRule"/>
</dbReference>
<reference evidence="9 10" key="1">
    <citation type="submission" date="2017-10" db="EMBL/GenBank/DDBJ databases">
        <title>Bacillus sp. nov., a halophilic bacterium isolated from a Keqin Lake.</title>
        <authorList>
            <person name="Wang H."/>
        </authorList>
    </citation>
    <scope>NUCLEOTIDE SEQUENCE [LARGE SCALE GENOMIC DNA]</scope>
    <source>
        <strain evidence="9 10">KCTC 13187</strain>
    </source>
</reference>
<comment type="domain">
    <text evidence="7">Contains large globular domains required for ATP hydrolysis at each terminus and a third globular domain forming a flexible hinge near the middle of the molecule. These domains are separated by coiled-coil structures.</text>
</comment>
<keyword evidence="6 7" id="KW-0238">DNA-binding</keyword>
<gene>
    <name evidence="7 9" type="primary">smc</name>
    <name evidence="9" type="ORF">CR203_02710</name>
</gene>
<dbReference type="AlphaFoldDB" id="A0A3A9KBH8"/>
<dbReference type="GO" id="GO:0005737">
    <property type="term" value="C:cytoplasm"/>
    <property type="evidence" value="ECO:0007669"/>
    <property type="project" value="UniProtKB-SubCell"/>
</dbReference>
<evidence type="ECO:0000256" key="1">
    <source>
        <dbReference type="ARBA" id="ARBA00004496"/>
    </source>
</evidence>
<dbReference type="InterPro" id="IPR011890">
    <property type="entry name" value="SMC_prok"/>
</dbReference>
<feature type="coiled-coil region" evidence="7">
    <location>
        <begin position="897"/>
        <end position="924"/>
    </location>
</feature>
<keyword evidence="2 7" id="KW-0963">Cytoplasm</keyword>
<comment type="similarity">
    <text evidence="7">Belongs to the SMC family.</text>
</comment>
<feature type="domain" description="SMC hinge" evidence="8">
    <location>
        <begin position="519"/>
        <end position="638"/>
    </location>
</feature>
<dbReference type="Gene3D" id="3.30.70.1620">
    <property type="match status" value="1"/>
</dbReference>
<feature type="binding site" evidence="7">
    <location>
        <begin position="32"/>
        <end position="39"/>
    </location>
    <ligand>
        <name>ATP</name>
        <dbReference type="ChEBI" id="CHEBI:30616"/>
    </ligand>
</feature>
<dbReference type="Gene3D" id="3.40.50.300">
    <property type="entry name" value="P-loop containing nucleotide triphosphate hydrolases"/>
    <property type="match status" value="2"/>
</dbReference>
<dbReference type="InterPro" id="IPR036277">
    <property type="entry name" value="SMC_hinge_sf"/>
</dbReference>
<evidence type="ECO:0000256" key="4">
    <source>
        <dbReference type="ARBA" id="ARBA00022840"/>
    </source>
</evidence>
<evidence type="ECO:0000313" key="10">
    <source>
        <dbReference type="Proteomes" id="UP000281498"/>
    </source>
</evidence>
<dbReference type="HAMAP" id="MF_01894">
    <property type="entry name" value="Smc_prok"/>
    <property type="match status" value="1"/>
</dbReference>
<dbReference type="PANTHER" id="PTHR43977">
    <property type="entry name" value="STRUCTURAL MAINTENANCE OF CHROMOSOMES PROTEIN 3"/>
    <property type="match status" value="1"/>
</dbReference>
<evidence type="ECO:0000256" key="5">
    <source>
        <dbReference type="ARBA" id="ARBA00023054"/>
    </source>
</evidence>
<dbReference type="GO" id="GO:0007062">
    <property type="term" value="P:sister chromatid cohesion"/>
    <property type="evidence" value="ECO:0007669"/>
    <property type="project" value="InterPro"/>
</dbReference>
<dbReference type="GO" id="GO:0030261">
    <property type="term" value="P:chromosome condensation"/>
    <property type="evidence" value="ECO:0007669"/>
    <property type="project" value="InterPro"/>
</dbReference>
<comment type="caution">
    <text evidence="9">The sequence shown here is derived from an EMBL/GenBank/DDBJ whole genome shotgun (WGS) entry which is preliminary data.</text>
</comment>
<evidence type="ECO:0000256" key="7">
    <source>
        <dbReference type="HAMAP-Rule" id="MF_01894"/>
    </source>
</evidence>
<dbReference type="EMBL" id="PDOE01000001">
    <property type="protein sequence ID" value="RKL68968.1"/>
    <property type="molecule type" value="Genomic_DNA"/>
</dbReference>
<name>A0A3A9KBH8_9BACI</name>
<dbReference type="SMART" id="SM00968">
    <property type="entry name" value="SMC_hinge"/>
    <property type="match status" value="1"/>
</dbReference>
<dbReference type="Pfam" id="PF06470">
    <property type="entry name" value="SMC_hinge"/>
    <property type="match status" value="1"/>
</dbReference>
<organism evidence="9 10">
    <name type="scientific">Salipaludibacillus neizhouensis</name>
    <dbReference type="NCBI Taxonomy" id="885475"/>
    <lineage>
        <taxon>Bacteria</taxon>
        <taxon>Bacillati</taxon>
        <taxon>Bacillota</taxon>
        <taxon>Bacilli</taxon>
        <taxon>Bacillales</taxon>
        <taxon>Bacillaceae</taxon>
    </lineage>
</organism>
<feature type="coiled-coil region" evidence="7">
    <location>
        <begin position="750"/>
        <end position="798"/>
    </location>
</feature>
<dbReference type="OrthoDB" id="9808768at2"/>
<dbReference type="GO" id="GO:0005524">
    <property type="term" value="F:ATP binding"/>
    <property type="evidence" value="ECO:0007669"/>
    <property type="project" value="UniProtKB-UniRule"/>
</dbReference>
<keyword evidence="4 7" id="KW-0067">ATP-binding</keyword>
<evidence type="ECO:0000259" key="8">
    <source>
        <dbReference type="SMART" id="SM00968"/>
    </source>
</evidence>
<dbReference type="SUPFAM" id="SSF52540">
    <property type="entry name" value="P-loop containing nucleoside triphosphate hydrolases"/>
    <property type="match status" value="1"/>
</dbReference>
<dbReference type="GO" id="GO:0016887">
    <property type="term" value="F:ATP hydrolysis activity"/>
    <property type="evidence" value="ECO:0007669"/>
    <property type="project" value="InterPro"/>
</dbReference>
<keyword evidence="3 7" id="KW-0547">Nucleotide-binding</keyword>
<evidence type="ECO:0000313" key="9">
    <source>
        <dbReference type="EMBL" id="RKL68968.1"/>
    </source>
</evidence>
<dbReference type="CDD" id="cd03278">
    <property type="entry name" value="ABC_SMC_barmotin"/>
    <property type="match status" value="2"/>
</dbReference>
<dbReference type="Proteomes" id="UP000281498">
    <property type="component" value="Unassembled WGS sequence"/>
</dbReference>
<keyword evidence="5 7" id="KW-0175">Coiled coil</keyword>
<comment type="subcellular location">
    <subcellularLocation>
        <location evidence="1 7">Cytoplasm</location>
    </subcellularLocation>
</comment>
<feature type="coiled-coil region" evidence="7">
    <location>
        <begin position="181"/>
        <end position="225"/>
    </location>
</feature>
<accession>A0A3A9KBH8</accession>